<accession>A0A2G8T7L5</accession>
<dbReference type="Gene3D" id="3.40.50.1110">
    <property type="entry name" value="SGNH hydrolase"/>
    <property type="match status" value="1"/>
</dbReference>
<evidence type="ECO:0000313" key="2">
    <source>
        <dbReference type="Proteomes" id="UP000230390"/>
    </source>
</evidence>
<evidence type="ECO:0000313" key="1">
    <source>
        <dbReference type="EMBL" id="PIL42031.1"/>
    </source>
</evidence>
<sequence>MPNLAASSFAASSGQRITRGRAPAPWAGDWITLGDSLTDILYSIESTRYGFARSLVPPRVIWNAGIQSEGAGSIGARLPALVAAFPSVKNYAVRAGTNGGTEADFTAMIDFSLSAGVRLMFLALPPRGSGATAVSTFVARNAWLAARCAANPSTLRFIDDSAGLAADANYNANVAFAPDYIHQNAFGVYLQGEAQRAGMAAVLPTTSPLIADANDVYPANAGSNQWVQNPLMLGGGAGAFPDGWAWEGFGPNVVYTPSVLIDPDGTRWLRMHVTNATAGYGVIKTQLLHPAIAADMATVKRFDCMVEMRRIGVDAARGGSAVARLWTSGNQFASAGAAIAPVPASGIITDRAVLRTASQRDQANSASTAAPAAVAANSLKLTISLSFTGAAGTGGEVGTFDFRCASVRGSNT</sequence>
<dbReference type="RefSeq" id="WP_099793849.1">
    <property type="nucleotide sequence ID" value="NZ_PDOC01000041.1"/>
</dbReference>
<organism evidence="1 2">
    <name type="scientific">Massilia eurypsychrophila</name>
    <dbReference type="NCBI Taxonomy" id="1485217"/>
    <lineage>
        <taxon>Bacteria</taxon>
        <taxon>Pseudomonadati</taxon>
        <taxon>Pseudomonadota</taxon>
        <taxon>Betaproteobacteria</taxon>
        <taxon>Burkholderiales</taxon>
        <taxon>Oxalobacteraceae</taxon>
        <taxon>Telluria group</taxon>
        <taxon>Massilia</taxon>
    </lineage>
</organism>
<dbReference type="GO" id="GO:0016788">
    <property type="term" value="F:hydrolase activity, acting on ester bonds"/>
    <property type="evidence" value="ECO:0007669"/>
    <property type="project" value="UniProtKB-ARBA"/>
</dbReference>
<dbReference type="EMBL" id="PDOC01000041">
    <property type="protein sequence ID" value="PIL42031.1"/>
    <property type="molecule type" value="Genomic_DNA"/>
</dbReference>
<protein>
    <submittedName>
        <fullName evidence="1">Uncharacterized protein</fullName>
    </submittedName>
</protein>
<proteinExistence type="predicted"/>
<comment type="caution">
    <text evidence="1">The sequence shown here is derived from an EMBL/GenBank/DDBJ whole genome shotgun (WGS) entry which is preliminary data.</text>
</comment>
<gene>
    <name evidence="1" type="ORF">CR105_26410</name>
</gene>
<reference evidence="1 2" key="1">
    <citation type="submission" date="2017-10" db="EMBL/GenBank/DDBJ databases">
        <title>Massilia psychrophilum sp. nov., a novel purple-pigmented bacterium isolated from Tianshan glacier, Xinjiang Municipality, China.</title>
        <authorList>
            <person name="Wang H."/>
        </authorList>
    </citation>
    <scope>NUCLEOTIDE SEQUENCE [LARGE SCALE GENOMIC DNA]</scope>
    <source>
        <strain evidence="1 2">JCM 30074</strain>
    </source>
</reference>
<dbReference type="SUPFAM" id="SSF52266">
    <property type="entry name" value="SGNH hydrolase"/>
    <property type="match status" value="1"/>
</dbReference>
<name>A0A2G8T7L5_9BURK</name>
<dbReference type="AlphaFoldDB" id="A0A2G8T7L5"/>
<keyword evidence="2" id="KW-1185">Reference proteome</keyword>
<dbReference type="InterPro" id="IPR036514">
    <property type="entry name" value="SGNH_hydro_sf"/>
</dbReference>
<dbReference type="Proteomes" id="UP000230390">
    <property type="component" value="Unassembled WGS sequence"/>
</dbReference>